<evidence type="ECO:0000256" key="1">
    <source>
        <dbReference type="SAM" id="Phobius"/>
    </source>
</evidence>
<feature type="transmembrane region" description="Helical" evidence="1">
    <location>
        <begin position="68"/>
        <end position="85"/>
    </location>
</feature>
<proteinExistence type="predicted"/>
<organism evidence="2 3">
    <name type="scientific">Chaetoceros tenuissimus</name>
    <dbReference type="NCBI Taxonomy" id="426638"/>
    <lineage>
        <taxon>Eukaryota</taxon>
        <taxon>Sar</taxon>
        <taxon>Stramenopiles</taxon>
        <taxon>Ochrophyta</taxon>
        <taxon>Bacillariophyta</taxon>
        <taxon>Coscinodiscophyceae</taxon>
        <taxon>Chaetocerotophycidae</taxon>
        <taxon>Chaetocerotales</taxon>
        <taxon>Chaetocerotaceae</taxon>
        <taxon>Chaetoceros</taxon>
    </lineage>
</organism>
<dbReference type="EMBL" id="BLLK01000052">
    <property type="protein sequence ID" value="GFH56461.1"/>
    <property type="molecule type" value="Genomic_DNA"/>
</dbReference>
<gene>
    <name evidence="2" type="ORF">CTEN210_12937</name>
</gene>
<keyword evidence="1" id="KW-0812">Transmembrane</keyword>
<sequence>MPKQKIKSIKEASHHRQHLVRYQHEEIEIKCCTSQHDADVAKAEYISNALQEKTHDFTKKVKLKKISIDMRIFAVGCILMLITGLPNFNLALSSSISGSSGILSSALFGIGGSLGGFQKQWKYLYIAGILQVITIAFICIETEWDERYQRLEEDSYGMRYR</sequence>
<dbReference type="Proteomes" id="UP001054902">
    <property type="component" value="Unassembled WGS sequence"/>
</dbReference>
<keyword evidence="1" id="KW-1133">Transmembrane helix</keyword>
<protein>
    <submittedName>
        <fullName evidence="2">Uncharacterized protein</fullName>
    </submittedName>
</protein>
<evidence type="ECO:0000313" key="2">
    <source>
        <dbReference type="EMBL" id="GFH56461.1"/>
    </source>
</evidence>
<feature type="transmembrane region" description="Helical" evidence="1">
    <location>
        <begin position="123"/>
        <end position="144"/>
    </location>
</feature>
<accession>A0AAD3HAR6</accession>
<name>A0AAD3HAR6_9STRA</name>
<keyword evidence="1" id="KW-0472">Membrane</keyword>
<reference evidence="2 3" key="1">
    <citation type="journal article" date="2021" name="Sci. Rep.">
        <title>The genome of the diatom Chaetoceros tenuissimus carries an ancient integrated fragment of an extant virus.</title>
        <authorList>
            <person name="Hongo Y."/>
            <person name="Kimura K."/>
            <person name="Takaki Y."/>
            <person name="Yoshida Y."/>
            <person name="Baba S."/>
            <person name="Kobayashi G."/>
            <person name="Nagasaki K."/>
            <person name="Hano T."/>
            <person name="Tomaru Y."/>
        </authorList>
    </citation>
    <scope>NUCLEOTIDE SEQUENCE [LARGE SCALE GENOMIC DNA]</scope>
    <source>
        <strain evidence="2 3">NIES-3715</strain>
    </source>
</reference>
<evidence type="ECO:0000313" key="3">
    <source>
        <dbReference type="Proteomes" id="UP001054902"/>
    </source>
</evidence>
<keyword evidence="3" id="KW-1185">Reference proteome</keyword>
<dbReference type="AlphaFoldDB" id="A0AAD3HAR6"/>
<comment type="caution">
    <text evidence="2">The sequence shown here is derived from an EMBL/GenBank/DDBJ whole genome shotgun (WGS) entry which is preliminary data.</text>
</comment>